<name>A0AAD4HU05_9PEZI</name>
<evidence type="ECO:0000313" key="1">
    <source>
        <dbReference type="EMBL" id="KAG7285979.1"/>
    </source>
</evidence>
<dbReference type="EMBL" id="JAHCVI010000004">
    <property type="protein sequence ID" value="KAG7285979.1"/>
    <property type="molecule type" value="Genomic_DNA"/>
</dbReference>
<protein>
    <submittedName>
        <fullName evidence="1">Uncharacterized protein</fullName>
    </submittedName>
</protein>
<dbReference type="Proteomes" id="UP001197093">
    <property type="component" value="Unassembled WGS sequence"/>
</dbReference>
<dbReference type="AlphaFoldDB" id="A0AAD4HU05"/>
<evidence type="ECO:0000313" key="2">
    <source>
        <dbReference type="Proteomes" id="UP001197093"/>
    </source>
</evidence>
<sequence>MSAAVRELEKTTADEVLELRLRLRDLRARNATSQILIHDLQVELDKTRDEMGKMRDTYIKNLLIDRARMDVLAAQLTASCQMGDSVHGPRRSLVAAATLQDNQHINSIFHLLAEQVERSERLQVHGTNVTCHCTHTMINGNIKKLAKRAAQVRCDVSPL</sequence>
<comment type="caution">
    <text evidence="1">The sequence shown here is derived from an EMBL/GenBank/DDBJ whole genome shotgun (WGS) entry which is preliminary data.</text>
</comment>
<reference evidence="1" key="1">
    <citation type="submission" date="2023-02" db="EMBL/GenBank/DDBJ databases">
        <authorList>
            <person name="Palmer J.M."/>
        </authorList>
    </citation>
    <scope>NUCLEOTIDE SEQUENCE</scope>
    <source>
        <strain evidence="1">FW57</strain>
    </source>
</reference>
<accession>A0AAD4HU05</accession>
<keyword evidence="2" id="KW-1185">Reference proteome</keyword>
<organism evidence="1 2">
    <name type="scientific">Staphylotrichum longicolle</name>
    <dbReference type="NCBI Taxonomy" id="669026"/>
    <lineage>
        <taxon>Eukaryota</taxon>
        <taxon>Fungi</taxon>
        <taxon>Dikarya</taxon>
        <taxon>Ascomycota</taxon>
        <taxon>Pezizomycotina</taxon>
        <taxon>Sordariomycetes</taxon>
        <taxon>Sordariomycetidae</taxon>
        <taxon>Sordariales</taxon>
        <taxon>Chaetomiaceae</taxon>
        <taxon>Staphylotrichum</taxon>
    </lineage>
</organism>
<gene>
    <name evidence="1" type="ORF">NEMBOFW57_008275</name>
</gene>
<proteinExistence type="predicted"/>